<dbReference type="InterPro" id="IPR007829">
    <property type="entry name" value="TM2"/>
</dbReference>
<name>A0A7X6MAK9_9ACTN</name>
<keyword evidence="6" id="KW-0325">Glycoprotein</keyword>
<reference evidence="9 10" key="1">
    <citation type="submission" date="2020-04" db="EMBL/GenBank/DDBJ databases">
        <title>MicrobeNet Type strains.</title>
        <authorList>
            <person name="Nicholson A.C."/>
        </authorList>
    </citation>
    <scope>NUCLEOTIDE SEQUENCE [LARGE SCALE GENOMIC DNA]</scope>
    <source>
        <strain evidence="9 10">ATCC 23612</strain>
    </source>
</reference>
<evidence type="ECO:0000256" key="6">
    <source>
        <dbReference type="ARBA" id="ARBA00023180"/>
    </source>
</evidence>
<keyword evidence="10" id="KW-1185">Reference proteome</keyword>
<sequence>MTYPYPEAVSSRNWLVALLLCLFLGTIGVHRFYTGKIGTGILMIVTCGGVGVWTLIDLIMIIVGSFKDAEGRPVRNQG</sequence>
<proteinExistence type="predicted"/>
<keyword evidence="4 7" id="KW-1133">Transmembrane helix</keyword>
<dbReference type="EMBL" id="JAAXPG010000005">
    <property type="protein sequence ID" value="NKY97385.1"/>
    <property type="molecule type" value="Genomic_DNA"/>
</dbReference>
<dbReference type="PANTHER" id="PTHR21016:SF7">
    <property type="entry name" value="TM2 DOMAIN-CONTAINING PROTEIN 3"/>
    <property type="match status" value="1"/>
</dbReference>
<evidence type="ECO:0000259" key="8">
    <source>
        <dbReference type="Pfam" id="PF05154"/>
    </source>
</evidence>
<dbReference type="RefSeq" id="WP_061082188.1">
    <property type="nucleotide sequence ID" value="NZ_JAAXPG010000005.1"/>
</dbReference>
<feature type="transmembrane region" description="Helical" evidence="7">
    <location>
        <begin position="40"/>
        <end position="66"/>
    </location>
</feature>
<keyword evidence="5 7" id="KW-0472">Membrane</keyword>
<evidence type="ECO:0000313" key="10">
    <source>
        <dbReference type="Proteomes" id="UP000553209"/>
    </source>
</evidence>
<dbReference type="Pfam" id="PF05154">
    <property type="entry name" value="TM2"/>
    <property type="match status" value="1"/>
</dbReference>
<dbReference type="PANTHER" id="PTHR21016">
    <property type="entry name" value="BETA-AMYLOID BINDING PROTEIN-RELATED"/>
    <property type="match status" value="1"/>
</dbReference>
<keyword evidence="2 7" id="KW-0812">Transmembrane</keyword>
<feature type="transmembrane region" description="Helical" evidence="7">
    <location>
        <begin position="14"/>
        <end position="33"/>
    </location>
</feature>
<evidence type="ECO:0000256" key="7">
    <source>
        <dbReference type="SAM" id="Phobius"/>
    </source>
</evidence>
<evidence type="ECO:0000256" key="3">
    <source>
        <dbReference type="ARBA" id="ARBA00022729"/>
    </source>
</evidence>
<evidence type="ECO:0000256" key="1">
    <source>
        <dbReference type="ARBA" id="ARBA00004141"/>
    </source>
</evidence>
<comment type="caution">
    <text evidence="9">The sequence shown here is derived from an EMBL/GenBank/DDBJ whole genome shotgun (WGS) entry which is preliminary data.</text>
</comment>
<protein>
    <submittedName>
        <fullName evidence="9">TM2 domain-containing protein</fullName>
    </submittedName>
</protein>
<gene>
    <name evidence="9" type="ORF">HGB44_06825</name>
</gene>
<comment type="subcellular location">
    <subcellularLocation>
        <location evidence="1">Membrane</location>
        <topology evidence="1">Multi-pass membrane protein</topology>
    </subcellularLocation>
</comment>
<dbReference type="InterPro" id="IPR050932">
    <property type="entry name" value="TM2D1-3-like"/>
</dbReference>
<evidence type="ECO:0000313" key="9">
    <source>
        <dbReference type="EMBL" id="NKY97385.1"/>
    </source>
</evidence>
<dbReference type="AlphaFoldDB" id="A0A7X6MAK9"/>
<evidence type="ECO:0000256" key="4">
    <source>
        <dbReference type="ARBA" id="ARBA00022989"/>
    </source>
</evidence>
<evidence type="ECO:0000256" key="5">
    <source>
        <dbReference type="ARBA" id="ARBA00023136"/>
    </source>
</evidence>
<keyword evidence="3" id="KW-0732">Signal</keyword>
<accession>A0A7X6MAK9</accession>
<organism evidence="9 10">
    <name type="scientific">Nocardiopsis alborubida</name>
    <dbReference type="NCBI Taxonomy" id="146802"/>
    <lineage>
        <taxon>Bacteria</taxon>
        <taxon>Bacillati</taxon>
        <taxon>Actinomycetota</taxon>
        <taxon>Actinomycetes</taxon>
        <taxon>Streptosporangiales</taxon>
        <taxon>Nocardiopsidaceae</taxon>
        <taxon>Nocardiopsis</taxon>
    </lineage>
</organism>
<feature type="domain" description="TM2" evidence="8">
    <location>
        <begin position="11"/>
        <end position="59"/>
    </location>
</feature>
<evidence type="ECO:0000256" key="2">
    <source>
        <dbReference type="ARBA" id="ARBA00022692"/>
    </source>
</evidence>
<dbReference type="GO" id="GO:0016020">
    <property type="term" value="C:membrane"/>
    <property type="evidence" value="ECO:0007669"/>
    <property type="project" value="UniProtKB-SubCell"/>
</dbReference>
<dbReference type="Proteomes" id="UP000553209">
    <property type="component" value="Unassembled WGS sequence"/>
</dbReference>